<keyword evidence="1 4" id="KW-0349">Heme</keyword>
<dbReference type="InterPro" id="IPR009056">
    <property type="entry name" value="Cyt_c-like_dom"/>
</dbReference>
<dbReference type="SUPFAM" id="SSF46626">
    <property type="entry name" value="Cytochrome c"/>
    <property type="match status" value="1"/>
</dbReference>
<name>A0A2Z5G140_9BACT</name>
<proteinExistence type="predicted"/>
<accession>A0A2Z5G140</accession>
<dbReference type="GO" id="GO:0020037">
    <property type="term" value="F:heme binding"/>
    <property type="evidence" value="ECO:0007669"/>
    <property type="project" value="InterPro"/>
</dbReference>
<feature type="compositionally biased region" description="Low complexity" evidence="5">
    <location>
        <begin position="419"/>
        <end position="437"/>
    </location>
</feature>
<feature type="region of interest" description="Disordered" evidence="5">
    <location>
        <begin position="203"/>
        <end position="226"/>
    </location>
</feature>
<dbReference type="AlphaFoldDB" id="A0A2Z5G140"/>
<dbReference type="InterPro" id="IPR012938">
    <property type="entry name" value="Glc/Sorbosone_DH"/>
</dbReference>
<evidence type="ECO:0000256" key="5">
    <source>
        <dbReference type="SAM" id="MobiDB-lite"/>
    </source>
</evidence>
<dbReference type="InterPro" id="IPR011042">
    <property type="entry name" value="6-blade_b-propeller_TolB-like"/>
</dbReference>
<feature type="chain" id="PRO_5016276955" evidence="6">
    <location>
        <begin position="21"/>
        <end position="525"/>
    </location>
</feature>
<feature type="domain" description="Cytochrome c" evidence="7">
    <location>
        <begin position="437"/>
        <end position="522"/>
    </location>
</feature>
<keyword evidence="9" id="KW-1185">Reference proteome</keyword>
<feature type="region of interest" description="Disordered" evidence="5">
    <location>
        <begin position="419"/>
        <end position="440"/>
    </location>
</feature>
<dbReference type="Gene3D" id="1.10.760.10">
    <property type="entry name" value="Cytochrome c-like domain"/>
    <property type="match status" value="1"/>
</dbReference>
<evidence type="ECO:0000256" key="3">
    <source>
        <dbReference type="ARBA" id="ARBA00023004"/>
    </source>
</evidence>
<dbReference type="PROSITE" id="PS51007">
    <property type="entry name" value="CYTC"/>
    <property type="match status" value="1"/>
</dbReference>
<keyword evidence="6" id="KW-0732">Signal</keyword>
<organism evidence="8 9">
    <name type="scientific">Acidisarcina polymorpha</name>
    <dbReference type="NCBI Taxonomy" id="2211140"/>
    <lineage>
        <taxon>Bacteria</taxon>
        <taxon>Pseudomonadati</taxon>
        <taxon>Acidobacteriota</taxon>
        <taxon>Terriglobia</taxon>
        <taxon>Terriglobales</taxon>
        <taxon>Acidobacteriaceae</taxon>
        <taxon>Acidisarcina</taxon>
    </lineage>
</organism>
<protein>
    <submittedName>
        <fullName evidence="8">PQQ-dependent oxidoreductase, gdhB family</fullName>
    </submittedName>
</protein>
<evidence type="ECO:0000256" key="6">
    <source>
        <dbReference type="SAM" id="SignalP"/>
    </source>
</evidence>
<evidence type="ECO:0000256" key="1">
    <source>
        <dbReference type="ARBA" id="ARBA00022617"/>
    </source>
</evidence>
<dbReference type="InterPro" id="IPR036909">
    <property type="entry name" value="Cyt_c-like_dom_sf"/>
</dbReference>
<dbReference type="GO" id="GO:0009055">
    <property type="term" value="F:electron transfer activity"/>
    <property type="evidence" value="ECO:0007669"/>
    <property type="project" value="InterPro"/>
</dbReference>
<keyword evidence="2 4" id="KW-0479">Metal-binding</keyword>
<dbReference type="GO" id="GO:0046872">
    <property type="term" value="F:metal ion binding"/>
    <property type="evidence" value="ECO:0007669"/>
    <property type="project" value="UniProtKB-KW"/>
</dbReference>
<evidence type="ECO:0000313" key="8">
    <source>
        <dbReference type="EMBL" id="AXC12759.1"/>
    </source>
</evidence>
<dbReference type="Proteomes" id="UP000253606">
    <property type="component" value="Chromosome"/>
</dbReference>
<dbReference type="Pfam" id="PF00034">
    <property type="entry name" value="Cytochrom_C"/>
    <property type="match status" value="1"/>
</dbReference>
<dbReference type="RefSeq" id="WP_161557389.1">
    <property type="nucleotide sequence ID" value="NZ_CP030840.1"/>
</dbReference>
<evidence type="ECO:0000256" key="2">
    <source>
        <dbReference type="ARBA" id="ARBA00022723"/>
    </source>
</evidence>
<dbReference type="Pfam" id="PF07995">
    <property type="entry name" value="GSDH"/>
    <property type="match status" value="2"/>
</dbReference>
<reference evidence="8 9" key="1">
    <citation type="journal article" date="2018" name="Front. Microbiol.">
        <title>Hydrolytic Capabilities as a Key to Environmental Success: Chitinolytic and Cellulolytic Acidobacteria From Acidic Sub-arctic Soils and Boreal Peatlands.</title>
        <authorList>
            <person name="Belova S.E."/>
            <person name="Ravin N.V."/>
            <person name="Pankratov T.A."/>
            <person name="Rakitin A.L."/>
            <person name="Ivanova A.A."/>
            <person name="Beletsky A.V."/>
            <person name="Mardanov A.V."/>
            <person name="Sinninghe Damste J.S."/>
            <person name="Dedysh S.N."/>
        </authorList>
    </citation>
    <scope>NUCLEOTIDE SEQUENCE [LARGE SCALE GENOMIC DNA]</scope>
    <source>
        <strain evidence="8 9">SBC82</strain>
    </source>
</reference>
<feature type="signal peptide" evidence="6">
    <location>
        <begin position="1"/>
        <end position="20"/>
    </location>
</feature>
<gene>
    <name evidence="8" type="ORF">ACPOL_3474</name>
</gene>
<dbReference type="PANTHER" id="PTHR19328:SF75">
    <property type="entry name" value="ALDOSE SUGAR DEHYDROGENASE YLII"/>
    <property type="match status" value="1"/>
</dbReference>
<evidence type="ECO:0000313" key="9">
    <source>
        <dbReference type="Proteomes" id="UP000253606"/>
    </source>
</evidence>
<evidence type="ECO:0000256" key="4">
    <source>
        <dbReference type="PROSITE-ProRule" id="PRU00433"/>
    </source>
</evidence>
<dbReference type="EMBL" id="CP030840">
    <property type="protein sequence ID" value="AXC12759.1"/>
    <property type="molecule type" value="Genomic_DNA"/>
</dbReference>
<dbReference type="Gene3D" id="2.120.10.30">
    <property type="entry name" value="TolB, C-terminal domain"/>
    <property type="match status" value="1"/>
</dbReference>
<dbReference type="KEGG" id="abas:ACPOL_3474"/>
<evidence type="ECO:0000259" key="7">
    <source>
        <dbReference type="PROSITE" id="PS51007"/>
    </source>
</evidence>
<sequence length="525" mass="55461">MKHFVIAGLFLAMASSHASAQVNAGEQKSDPNLPFTVTQVTTLSLPWRIAFLPDGRMLITEKVGGLQLVTQQGAKTPVANVPAVLWKGQGGMLGVYLSPHYSKDHSVYLTYSEPGDGGSSLALARAQLKIENDSASLEGLQVIWRDGERGEGGQFGAAVAFSPDSKYLFLSVGERQRFTPAQDTNQPLGKILRLTLDGKPAPGNPMAGKTGAETVPVIDPPEDTEAAKTAPVVRTYKFPGPNLTPSETWATGVRTPYGLAFAPDGRLWELEHGPRGGDELNLVEPGRNFGWPLVSYGHNYNGVPIPSPDTRPDLAKPVIYWVPVIAPGNLMFYKGAMFPQWNGSAFVSGLASQALIRITFDGKGGAQTAERWDVGHRIRDVEVAPDGALWMIEDAKPGGLFRLTPLGMAVSTPAAQPATAAPVSSATPSGSSGTTGSNADHAKSIIADNSCLSCHRIGADGGEIGPSLNGVGTRRTADQIRAVIVSPPATTSTGTPNPMPAYGKKITGEDLNSLVRYLSTLPLKP</sequence>
<dbReference type="PANTHER" id="PTHR19328">
    <property type="entry name" value="HEDGEHOG-INTERACTING PROTEIN"/>
    <property type="match status" value="1"/>
</dbReference>
<dbReference type="InterPro" id="IPR011041">
    <property type="entry name" value="Quinoprot_gluc/sorb_DH_b-prop"/>
</dbReference>
<keyword evidence="3 4" id="KW-0408">Iron</keyword>
<dbReference type="SUPFAM" id="SSF50952">
    <property type="entry name" value="Soluble quinoprotein glucose dehydrogenase"/>
    <property type="match status" value="1"/>
</dbReference>